<gene>
    <name evidence="1" type="ORF">PRMUPPPA20_20950</name>
</gene>
<dbReference type="Gene3D" id="3.10.450.620">
    <property type="entry name" value="JHP933, nucleotidyltransferase-like core domain"/>
    <property type="match status" value="1"/>
</dbReference>
<dbReference type="RefSeq" id="WP_041385960.1">
    <property type="nucleotide sequence ID" value="NZ_BPTT01000001.1"/>
</dbReference>
<comment type="caution">
    <text evidence="1">The sequence shown here is derived from an EMBL/GenBank/DDBJ whole genome shotgun (WGS) entry which is preliminary data.</text>
</comment>
<evidence type="ECO:0000313" key="2">
    <source>
        <dbReference type="Proteomes" id="UP000887097"/>
    </source>
</evidence>
<dbReference type="GeneID" id="31501106"/>
<name>A0AA37I2C9_XYLRU</name>
<accession>A0AA37I2C9</accession>
<reference evidence="1" key="1">
    <citation type="submission" date="2021-08" db="EMBL/GenBank/DDBJ databases">
        <title>Prevotella lacticifex sp. nov., isolated from rumen of cow.</title>
        <authorList>
            <person name="Shinkai T."/>
            <person name="Ikeyama N."/>
            <person name="Kumagai M."/>
            <person name="Ohmori H."/>
            <person name="Sakamoto M."/>
            <person name="Ohkuma M."/>
            <person name="Mitsumori M."/>
        </authorList>
    </citation>
    <scope>NUCLEOTIDE SEQUENCE</scope>
    <source>
        <strain evidence="1">JCM 8259</strain>
    </source>
</reference>
<dbReference type="EMBL" id="BPTT01000001">
    <property type="protein sequence ID" value="GJG33986.1"/>
    <property type="molecule type" value="Genomic_DNA"/>
</dbReference>
<evidence type="ECO:0000313" key="1">
    <source>
        <dbReference type="EMBL" id="GJG33986.1"/>
    </source>
</evidence>
<organism evidence="1 2">
    <name type="scientific">Xylanibacter ruminicola</name>
    <name type="common">Prevotella ruminicola</name>
    <dbReference type="NCBI Taxonomy" id="839"/>
    <lineage>
        <taxon>Bacteria</taxon>
        <taxon>Pseudomonadati</taxon>
        <taxon>Bacteroidota</taxon>
        <taxon>Bacteroidia</taxon>
        <taxon>Bacteroidales</taxon>
        <taxon>Prevotellaceae</taxon>
        <taxon>Xylanibacter</taxon>
    </lineage>
</organism>
<dbReference type="Pfam" id="PF08843">
    <property type="entry name" value="AbiEii"/>
    <property type="match status" value="1"/>
</dbReference>
<dbReference type="Proteomes" id="UP000887097">
    <property type="component" value="Unassembled WGS sequence"/>
</dbReference>
<protein>
    <recommendedName>
        <fullName evidence="3">Nucleotidyl transferase AbiEii toxin, Type IV TA system</fullName>
    </recommendedName>
</protein>
<evidence type="ECO:0008006" key="3">
    <source>
        <dbReference type="Google" id="ProtNLM"/>
    </source>
</evidence>
<dbReference type="AlphaFoldDB" id="A0AA37I2C9"/>
<dbReference type="InterPro" id="IPR014942">
    <property type="entry name" value="AbiEii"/>
</dbReference>
<sequence length="267" mass="31604">MIPEYFIQEWKEMAPWTEPYMVEQDLIICRALISIFSDEFLASQLAFRGGTALHKLYLSPQPRYSEDIDLVQINPGPIKPIMYRLGEVLSWLPDRVTKQKRYNNTMLFRVESEIAPVIQIRLKVEINCFEHFNVLGLTKVPFSMKNSWFTGKTELTTYHFEELLGTKLRALYQRKKGRDLFDLYCALTKHDVDVDKVMLCYKKYMEFVVDKAPSYKQFVNNMEEKMQDPEFLEDTTLLLRPEIKFSPSEAYPIVYKIFIDKMEGKRD</sequence>
<proteinExistence type="predicted"/>